<dbReference type="Proteomes" id="UP000198287">
    <property type="component" value="Unassembled WGS sequence"/>
</dbReference>
<sequence length="229" mass="25680">MSPRHRSPLFLLPGVIIIFHVTSCLPQTTAKNRVNLDEPDALKHLDHLKKVINESCVVVAVDEIRLVANPDILQNGTLPIGTLSNETLPNGTFANGTLPFINETIRIHKDPCDIPRIRMFMHCNTETSKCQCYRNWNGAKVPYDNPADFSDPTLSTEWFVYDDHANECLVDKGKKCGTRSELTPYRCRGEGRCVVLAEDQLTYVCAAAMAISMVWKLVSLSIILIVIIR</sequence>
<name>A0A226EHB2_FOLCA</name>
<evidence type="ECO:0000256" key="1">
    <source>
        <dbReference type="SAM" id="SignalP"/>
    </source>
</evidence>
<dbReference type="EMBL" id="LNIX01000004">
    <property type="protein sequence ID" value="OXA56111.1"/>
    <property type="molecule type" value="Genomic_DNA"/>
</dbReference>
<dbReference type="AlphaFoldDB" id="A0A226EHB2"/>
<feature type="signal peptide" evidence="1">
    <location>
        <begin position="1"/>
        <end position="24"/>
    </location>
</feature>
<feature type="chain" id="PRO_5013325173" evidence="1">
    <location>
        <begin position="25"/>
        <end position="229"/>
    </location>
</feature>
<keyword evidence="1" id="KW-0732">Signal</keyword>
<evidence type="ECO:0000313" key="2">
    <source>
        <dbReference type="EMBL" id="OXA56111.1"/>
    </source>
</evidence>
<keyword evidence="3" id="KW-1185">Reference proteome</keyword>
<reference evidence="2 3" key="1">
    <citation type="submission" date="2015-12" db="EMBL/GenBank/DDBJ databases">
        <title>The genome of Folsomia candida.</title>
        <authorList>
            <person name="Faddeeva A."/>
            <person name="Derks M.F."/>
            <person name="Anvar Y."/>
            <person name="Smit S."/>
            <person name="Van Straalen N."/>
            <person name="Roelofs D."/>
        </authorList>
    </citation>
    <scope>NUCLEOTIDE SEQUENCE [LARGE SCALE GENOMIC DNA]</scope>
    <source>
        <strain evidence="2 3">VU population</strain>
        <tissue evidence="2">Whole body</tissue>
    </source>
</reference>
<evidence type="ECO:0000313" key="3">
    <source>
        <dbReference type="Proteomes" id="UP000198287"/>
    </source>
</evidence>
<comment type="caution">
    <text evidence="2">The sequence shown here is derived from an EMBL/GenBank/DDBJ whole genome shotgun (WGS) entry which is preliminary data.</text>
</comment>
<proteinExistence type="predicted"/>
<organism evidence="2 3">
    <name type="scientific">Folsomia candida</name>
    <name type="common">Springtail</name>
    <dbReference type="NCBI Taxonomy" id="158441"/>
    <lineage>
        <taxon>Eukaryota</taxon>
        <taxon>Metazoa</taxon>
        <taxon>Ecdysozoa</taxon>
        <taxon>Arthropoda</taxon>
        <taxon>Hexapoda</taxon>
        <taxon>Collembola</taxon>
        <taxon>Entomobryomorpha</taxon>
        <taxon>Isotomoidea</taxon>
        <taxon>Isotomidae</taxon>
        <taxon>Proisotominae</taxon>
        <taxon>Folsomia</taxon>
    </lineage>
</organism>
<gene>
    <name evidence="2" type="ORF">Fcan01_10036</name>
</gene>
<accession>A0A226EHB2</accession>
<protein>
    <submittedName>
        <fullName evidence="2">Uncharacterized protein</fullName>
    </submittedName>
</protein>